<dbReference type="GO" id="GO:0018818">
    <property type="term" value="F:acetylene hydratase activity"/>
    <property type="evidence" value="ECO:0007669"/>
    <property type="project" value="InterPro"/>
</dbReference>
<dbReference type="Gene3D" id="3.40.50.740">
    <property type="match status" value="1"/>
</dbReference>
<dbReference type="InterPro" id="IPR037949">
    <property type="entry name" value="MopB_CT_Acetylene-hydratase"/>
</dbReference>
<dbReference type="InterPro" id="IPR009010">
    <property type="entry name" value="Asp_de-COase-like_dom_sf"/>
</dbReference>
<comment type="cofactor">
    <cofactor evidence="1">
        <name>Mo-bis(molybdopterin guanine dinucleotide)</name>
        <dbReference type="ChEBI" id="CHEBI:60539"/>
    </cofactor>
</comment>
<keyword evidence="7" id="KW-0411">Iron-sulfur</keyword>
<dbReference type="Gene3D" id="3.40.228.10">
    <property type="entry name" value="Dimethylsulfoxide Reductase, domain 2"/>
    <property type="match status" value="1"/>
</dbReference>
<gene>
    <name evidence="9" type="ORF">AKJ39_04405</name>
</gene>
<comment type="caution">
    <text evidence="9">The sequence shown here is derived from an EMBL/GenBank/DDBJ whole genome shotgun (WGS) entry which is preliminary data.</text>
</comment>
<dbReference type="EMBL" id="LHXT01000093">
    <property type="protein sequence ID" value="KXA96608.1"/>
    <property type="molecule type" value="Genomic_DNA"/>
</dbReference>
<dbReference type="InterPro" id="IPR006657">
    <property type="entry name" value="MoPterin_dinucl-bd_dom"/>
</dbReference>
<organism evidence="9 10">
    <name type="scientific">candidate division MSBL1 archaeon SCGC-AAA259J03</name>
    <dbReference type="NCBI Taxonomy" id="1698269"/>
    <lineage>
        <taxon>Archaea</taxon>
        <taxon>Methanobacteriati</taxon>
        <taxon>Methanobacteriota</taxon>
        <taxon>candidate division MSBL1</taxon>
    </lineage>
</organism>
<dbReference type="SMART" id="SM00926">
    <property type="entry name" value="Molybdop_Fe4S4"/>
    <property type="match status" value="1"/>
</dbReference>
<dbReference type="GO" id="GO:0051536">
    <property type="term" value="F:iron-sulfur cluster binding"/>
    <property type="evidence" value="ECO:0007669"/>
    <property type="project" value="UniProtKB-KW"/>
</dbReference>
<dbReference type="InterPro" id="IPR006655">
    <property type="entry name" value="Mopterin_OxRdtase_prok_CS"/>
</dbReference>
<dbReference type="PANTHER" id="PTHR43742">
    <property type="entry name" value="TRIMETHYLAMINE-N-OXIDE REDUCTASE"/>
    <property type="match status" value="1"/>
</dbReference>
<comment type="similarity">
    <text evidence="2">Belongs to the prokaryotic molybdopterin-containing oxidoreductase family.</text>
</comment>
<keyword evidence="5" id="KW-0560">Oxidoreductase</keyword>
<dbReference type="InterPro" id="IPR006963">
    <property type="entry name" value="Mopterin_OxRdtase_4Fe-4S_dom"/>
</dbReference>
<dbReference type="GO" id="GO:0046872">
    <property type="term" value="F:metal ion binding"/>
    <property type="evidence" value="ECO:0007669"/>
    <property type="project" value="UniProtKB-KW"/>
</dbReference>
<keyword evidence="4" id="KW-0479">Metal-binding</keyword>
<evidence type="ECO:0000256" key="6">
    <source>
        <dbReference type="ARBA" id="ARBA00023004"/>
    </source>
</evidence>
<name>A0A656YVP3_9EURY</name>
<dbReference type="Pfam" id="PF00384">
    <property type="entry name" value="Molybdopterin"/>
    <property type="match status" value="1"/>
</dbReference>
<dbReference type="AlphaFoldDB" id="A0A656YVP3"/>
<sequence length="711" mass="80663">MKKVRSICQDCHCQCGVIVHKNDDGIVEVKGDPDHPENEGFICIKGRTSPKFATHPDRVKHPLKKIKDKSEEKWEKISWNEALDDISKKLTRVKKQYGIKSIAFEHGTGTRPSMIATSLLANALGTPNVVSTDLHICYAPSLIAEDLTYGQSIMMEKGPDYENSDCIMVWGANPLIAHPTKGNEIIKAIRKGGKLIVVDPRETQLASKADLWLQVRPGTDDALALGMINYIVEEELYDDKFVEKWCYGFNKLKERAREFPPAKVEKITWIPEDEIKEAAEEYAKAQSAVLNHRVAIEHNINSVQTDRALAILIALTGNVDKKGGNIFTELPEGYISLADLLGENRKFRLDEDVEKDRIGAEKFPLASGPKAPLPFVNAILLINAMDKGYPYPIKATICSGGNPVVNCQNTKKVINALKKLDLFVVIDFFLTPTAEMADYVLPAATWLERERHADAPYMNFISTAKRVKNPPSECWDDIKISIELAKKIPWANREYLPWDDVEEYNKWRIKEMDLTFEELKEKGYLTVPRKYEKYKTDGFDTPTGKIELSSTILKKYGYDPLPNFKEPPESPESTPELTKEYPYILITGGRYIEYYHSMGRQIDELRKRVPDPEVEIHPETAEELDIERGEWVGIETPRIENKKVKMKAKLTSIIHPKVIHARHAWWLPEAPGPEHGVLDHNINLIISDDSPRDQIVGSVPDRGTLCKVYKL</sequence>
<evidence type="ECO:0000256" key="3">
    <source>
        <dbReference type="ARBA" id="ARBA00022505"/>
    </source>
</evidence>
<dbReference type="SUPFAM" id="SSF50692">
    <property type="entry name" value="ADC-like"/>
    <property type="match status" value="1"/>
</dbReference>
<evidence type="ECO:0000313" key="9">
    <source>
        <dbReference type="EMBL" id="KXA96608.1"/>
    </source>
</evidence>
<evidence type="ECO:0000256" key="4">
    <source>
        <dbReference type="ARBA" id="ARBA00022723"/>
    </source>
</evidence>
<accession>A0A656YVP3</accession>
<evidence type="ECO:0000259" key="8">
    <source>
        <dbReference type="PROSITE" id="PS51669"/>
    </source>
</evidence>
<dbReference type="Proteomes" id="UP000070257">
    <property type="component" value="Unassembled WGS sequence"/>
</dbReference>
<dbReference type="Gene3D" id="2.40.40.20">
    <property type="match status" value="1"/>
</dbReference>
<dbReference type="GO" id="GO:0043546">
    <property type="term" value="F:molybdopterin cofactor binding"/>
    <property type="evidence" value="ECO:0007669"/>
    <property type="project" value="InterPro"/>
</dbReference>
<dbReference type="InterPro" id="IPR050612">
    <property type="entry name" value="Prok_Mopterin_Oxidored"/>
</dbReference>
<feature type="domain" description="4Fe-4S Mo/W bis-MGD-type" evidence="8">
    <location>
        <begin position="1"/>
        <end position="57"/>
    </location>
</feature>
<evidence type="ECO:0000313" key="10">
    <source>
        <dbReference type="Proteomes" id="UP000070257"/>
    </source>
</evidence>
<dbReference type="PROSITE" id="PS51669">
    <property type="entry name" value="4FE4S_MOW_BIS_MGD"/>
    <property type="match status" value="1"/>
</dbReference>
<protein>
    <recommendedName>
        <fullName evidence="8">4Fe-4S Mo/W bis-MGD-type domain-containing protein</fullName>
    </recommendedName>
</protein>
<dbReference type="GO" id="GO:0016491">
    <property type="term" value="F:oxidoreductase activity"/>
    <property type="evidence" value="ECO:0007669"/>
    <property type="project" value="UniProtKB-KW"/>
</dbReference>
<keyword evidence="6" id="KW-0408">Iron</keyword>
<dbReference type="Pfam" id="PF01568">
    <property type="entry name" value="Molydop_binding"/>
    <property type="match status" value="1"/>
</dbReference>
<evidence type="ECO:0000256" key="1">
    <source>
        <dbReference type="ARBA" id="ARBA00001942"/>
    </source>
</evidence>
<dbReference type="Gene3D" id="2.20.25.90">
    <property type="entry name" value="ADC-like domains"/>
    <property type="match status" value="1"/>
</dbReference>
<dbReference type="InterPro" id="IPR006656">
    <property type="entry name" value="Mopterin_OxRdtase"/>
</dbReference>
<dbReference type="PROSITE" id="PS00490">
    <property type="entry name" value="MOLYBDOPTERIN_PROK_2"/>
    <property type="match status" value="1"/>
</dbReference>
<evidence type="ECO:0000256" key="7">
    <source>
        <dbReference type="ARBA" id="ARBA00023014"/>
    </source>
</evidence>
<evidence type="ECO:0000256" key="5">
    <source>
        <dbReference type="ARBA" id="ARBA00023002"/>
    </source>
</evidence>
<dbReference type="Pfam" id="PF04879">
    <property type="entry name" value="Molybdop_Fe4S4"/>
    <property type="match status" value="1"/>
</dbReference>
<dbReference type="SUPFAM" id="SSF53706">
    <property type="entry name" value="Formate dehydrogenase/DMSO reductase, domains 1-3"/>
    <property type="match status" value="1"/>
</dbReference>
<evidence type="ECO:0000256" key="2">
    <source>
        <dbReference type="ARBA" id="ARBA00010312"/>
    </source>
</evidence>
<dbReference type="CDD" id="cd02781">
    <property type="entry name" value="MopB_CT_Acetylene-hydratase"/>
    <property type="match status" value="1"/>
</dbReference>
<keyword evidence="10" id="KW-1185">Reference proteome</keyword>
<proteinExistence type="inferred from homology"/>
<keyword evidence="3" id="KW-0500">Molybdenum</keyword>
<reference evidence="9 10" key="1">
    <citation type="journal article" date="2016" name="Sci. Rep.">
        <title>Metabolic traits of an uncultured archaeal lineage -MSBL1- from brine pools of the Red Sea.</title>
        <authorList>
            <person name="Mwirichia R."/>
            <person name="Alam I."/>
            <person name="Rashid M."/>
            <person name="Vinu M."/>
            <person name="Ba-Alawi W."/>
            <person name="Anthony Kamau A."/>
            <person name="Kamanda Ngugi D."/>
            <person name="Goker M."/>
            <person name="Klenk H.P."/>
            <person name="Bajic V."/>
            <person name="Stingl U."/>
        </authorList>
    </citation>
    <scope>NUCLEOTIDE SEQUENCE [LARGE SCALE GENOMIC DNA]</scope>
    <source>
        <strain evidence="9">SCGC-AAA259J03</strain>
    </source>
</reference>